<evidence type="ECO:0000313" key="2">
    <source>
        <dbReference type="EMBL" id="PUA31119.1"/>
    </source>
</evidence>
<proteinExistence type="predicted"/>
<sequence>MVKFLLDENVPLSVLRLLRVKGYEAWRPRELGLERAKNNTLAKYALDHGMIIITLDEDFFKLSSEKFKDVKIVYIRLHPRRPDIIRQLMEENINEMLQKIKEKQTIILTQHGIE</sequence>
<reference evidence="2 3" key="1">
    <citation type="submission" date="2017-04" db="EMBL/GenBank/DDBJ databases">
        <title>Draft Aigarchaeota genome from a New Zealand hot spring.</title>
        <authorList>
            <person name="Reysenbach A.-L."/>
            <person name="Donaho J.A."/>
            <person name="Gerhart J."/>
            <person name="Kelley J.F."/>
            <person name="Kouba K."/>
            <person name="Podar M."/>
            <person name="Stott M."/>
        </authorList>
    </citation>
    <scope>NUCLEOTIDE SEQUENCE [LARGE SCALE GENOMIC DNA]</scope>
    <source>
        <strain evidence="2">NZ13_MG1</strain>
    </source>
</reference>
<organism evidence="2 3">
    <name type="scientific">Candidatus Terraquivivens tikiterensis</name>
    <dbReference type="NCBI Taxonomy" id="1980982"/>
    <lineage>
        <taxon>Archaea</taxon>
        <taxon>Nitrososphaerota</taxon>
        <taxon>Candidatus Wolframiiraptoraceae</taxon>
        <taxon>Candidatus Terraquivivens</taxon>
    </lineage>
</organism>
<protein>
    <recommendedName>
        <fullName evidence="1">DUF5615 domain-containing protein</fullName>
    </recommendedName>
</protein>
<dbReference type="Pfam" id="PF18480">
    <property type="entry name" value="DUF5615"/>
    <property type="match status" value="1"/>
</dbReference>
<dbReference type="AlphaFoldDB" id="A0A2R7Y0Z7"/>
<accession>A0A2R7Y0Z7</accession>
<gene>
    <name evidence="2" type="ORF">B9J98_07730</name>
</gene>
<feature type="domain" description="DUF5615" evidence="1">
    <location>
        <begin position="3"/>
        <end position="109"/>
    </location>
</feature>
<name>A0A2R7Y0Z7_9ARCH</name>
<evidence type="ECO:0000313" key="3">
    <source>
        <dbReference type="Proteomes" id="UP000244066"/>
    </source>
</evidence>
<comment type="caution">
    <text evidence="2">The sequence shown here is derived from an EMBL/GenBank/DDBJ whole genome shotgun (WGS) entry which is preliminary data.</text>
</comment>
<evidence type="ECO:0000259" key="1">
    <source>
        <dbReference type="Pfam" id="PF18480"/>
    </source>
</evidence>
<dbReference type="Proteomes" id="UP000244066">
    <property type="component" value="Unassembled WGS sequence"/>
</dbReference>
<dbReference type="EMBL" id="NDWU01000026">
    <property type="protein sequence ID" value="PUA31119.1"/>
    <property type="molecule type" value="Genomic_DNA"/>
</dbReference>
<dbReference type="InterPro" id="IPR041049">
    <property type="entry name" value="DUF5615"/>
</dbReference>